<dbReference type="PANTHER" id="PTHR46401">
    <property type="entry name" value="GLYCOSYLTRANSFERASE WBBK-RELATED"/>
    <property type="match status" value="1"/>
</dbReference>
<sequence length="375" mass="40757">MAVAFRGRPSGMDRIEIAHARRALGDPAATLVCRNLWGRYAALPRGMVAQVLAAGAEGRRPRRLIARHALRLALGAGRAEAVAAASRPGAVFSIVSHQGLEDMRAIESLTRHGAAFVPLIHDIIPITHPEYNRPVQPPRHAGRMLAVSRLAAGVAYVSAESRRQAESWMQAQGRVPPGAVAPPGIDLRTRASPDESGAYFLTICTLEPRKNHMLLLEVWRELHARLGTETPRLIFVGRQGWEVEPVRRFIEAHPHYVDWRGHMGEAELASLLAGARALLFPSFAEGFGLPVGEALASGVPVIASDLAVLREVGGDVPDYLDTLDGLGWLQAVEDYADPAHPRRLAQLDRLAGWRAPDWATHFARFDGLISALAAD</sequence>
<organism evidence="2 3">
    <name type="scientific">Rhodovarius crocodyli</name>
    <dbReference type="NCBI Taxonomy" id="1979269"/>
    <lineage>
        <taxon>Bacteria</taxon>
        <taxon>Pseudomonadati</taxon>
        <taxon>Pseudomonadota</taxon>
        <taxon>Alphaproteobacteria</taxon>
        <taxon>Acetobacterales</taxon>
        <taxon>Roseomonadaceae</taxon>
        <taxon>Rhodovarius</taxon>
    </lineage>
</organism>
<reference evidence="2 3" key="1">
    <citation type="submission" date="2019-01" db="EMBL/GenBank/DDBJ databases">
        <authorList>
            <person name="Chen W.-M."/>
        </authorList>
    </citation>
    <scope>NUCLEOTIDE SEQUENCE [LARGE SCALE GENOMIC DNA]</scope>
    <source>
        <strain evidence="2 3">CCP-6</strain>
    </source>
</reference>
<dbReference type="CDD" id="cd03809">
    <property type="entry name" value="GT4_MtfB-like"/>
    <property type="match status" value="1"/>
</dbReference>
<dbReference type="Pfam" id="PF13692">
    <property type="entry name" value="Glyco_trans_1_4"/>
    <property type="match status" value="1"/>
</dbReference>
<dbReference type="SUPFAM" id="SSF53756">
    <property type="entry name" value="UDP-Glycosyltransferase/glycogen phosphorylase"/>
    <property type="match status" value="1"/>
</dbReference>
<keyword evidence="3" id="KW-1185">Reference proteome</keyword>
<dbReference type="AlphaFoldDB" id="A0A437M1M6"/>
<dbReference type="Gene3D" id="3.40.50.2000">
    <property type="entry name" value="Glycogen Phosphorylase B"/>
    <property type="match status" value="1"/>
</dbReference>
<dbReference type="GO" id="GO:0016757">
    <property type="term" value="F:glycosyltransferase activity"/>
    <property type="evidence" value="ECO:0007669"/>
    <property type="project" value="TreeGrafter"/>
</dbReference>
<dbReference type="EMBL" id="SACL01000011">
    <property type="protein sequence ID" value="RVT91486.1"/>
    <property type="molecule type" value="Genomic_DNA"/>
</dbReference>
<name>A0A437M1M6_9PROT</name>
<comment type="caution">
    <text evidence="2">The sequence shown here is derived from an EMBL/GenBank/DDBJ whole genome shotgun (WGS) entry which is preliminary data.</text>
</comment>
<proteinExistence type="predicted"/>
<accession>A0A437M1M6</accession>
<dbReference type="PANTHER" id="PTHR46401:SF2">
    <property type="entry name" value="GLYCOSYLTRANSFERASE WBBK-RELATED"/>
    <property type="match status" value="1"/>
</dbReference>
<dbReference type="Proteomes" id="UP000282957">
    <property type="component" value="Unassembled WGS sequence"/>
</dbReference>
<evidence type="ECO:0000256" key="1">
    <source>
        <dbReference type="ARBA" id="ARBA00022679"/>
    </source>
</evidence>
<dbReference type="RefSeq" id="WP_127789903.1">
    <property type="nucleotide sequence ID" value="NZ_SACL01000011.1"/>
</dbReference>
<protein>
    <submittedName>
        <fullName evidence="2">Glycosyltransferase family 1 protein</fullName>
    </submittedName>
</protein>
<keyword evidence="1 2" id="KW-0808">Transferase</keyword>
<evidence type="ECO:0000313" key="3">
    <source>
        <dbReference type="Proteomes" id="UP000282957"/>
    </source>
</evidence>
<gene>
    <name evidence="2" type="ORF">EOD42_22810</name>
</gene>
<evidence type="ECO:0000313" key="2">
    <source>
        <dbReference type="EMBL" id="RVT91486.1"/>
    </source>
</evidence>
<dbReference type="OrthoDB" id="9790710at2"/>